<dbReference type="InterPro" id="IPR003718">
    <property type="entry name" value="OsmC/Ohr_fam"/>
</dbReference>
<dbReference type="InterPro" id="IPR036102">
    <property type="entry name" value="OsmC/Ohrsf"/>
</dbReference>
<keyword evidence="2" id="KW-0575">Peroxidase</keyword>
<sequence length="176" mass="18294">MPSISDCQQTSTLHDGDGAPANPAVLDTAVGRGPGIRITQDAAYRFTVDFGDLVAGLAVDEAPPAGEGAGPCPEQLLVAAVSNCLCASLVFALGKFRQDAQGVRADAHCQIVRNAAGRLRIGGIEVAIALGQPAENLPRLDRVLEQFERFCTVSQSVESGIPVSVSVADATGRRLR</sequence>
<keyword evidence="2" id="KW-0560">Oxidoreductase</keyword>
<dbReference type="InterPro" id="IPR015946">
    <property type="entry name" value="KH_dom-like_a/b"/>
</dbReference>
<proteinExistence type="predicted"/>
<dbReference type="RefSeq" id="WP_238227767.1">
    <property type="nucleotide sequence ID" value="NZ_BPQD01000037.1"/>
</dbReference>
<comment type="caution">
    <text evidence="2">The sequence shown here is derived from an EMBL/GenBank/DDBJ whole genome shotgun (WGS) entry which is preliminary data.</text>
</comment>
<evidence type="ECO:0000313" key="3">
    <source>
        <dbReference type="Proteomes" id="UP001224644"/>
    </source>
</evidence>
<accession>A0ABT8BLX9</accession>
<feature type="region of interest" description="Disordered" evidence="1">
    <location>
        <begin position="1"/>
        <end position="20"/>
    </location>
</feature>
<keyword evidence="3" id="KW-1185">Reference proteome</keyword>
<organism evidence="2 3">
    <name type="scientific">Methylobacterium adhaesivum</name>
    <dbReference type="NCBI Taxonomy" id="333297"/>
    <lineage>
        <taxon>Bacteria</taxon>
        <taxon>Pseudomonadati</taxon>
        <taxon>Pseudomonadota</taxon>
        <taxon>Alphaproteobacteria</taxon>
        <taxon>Hyphomicrobiales</taxon>
        <taxon>Methylobacteriaceae</taxon>
        <taxon>Methylobacterium</taxon>
    </lineage>
</organism>
<name>A0ABT8BLX9_9HYPH</name>
<dbReference type="Proteomes" id="UP001224644">
    <property type="component" value="Unassembled WGS sequence"/>
</dbReference>
<protein>
    <submittedName>
        <fullName evidence="2">OsmC family protein</fullName>
        <ecNumber evidence="2">1.11.1.-</ecNumber>
    </submittedName>
</protein>
<feature type="compositionally biased region" description="Polar residues" evidence="1">
    <location>
        <begin position="1"/>
        <end position="13"/>
    </location>
</feature>
<dbReference type="EC" id="1.11.1.-" evidence="2"/>
<dbReference type="Pfam" id="PF02566">
    <property type="entry name" value="OsmC"/>
    <property type="match status" value="1"/>
</dbReference>
<reference evidence="3" key="1">
    <citation type="journal article" date="2019" name="Int. J. Syst. Evol. Microbiol.">
        <title>The Global Catalogue of Microorganisms (GCM) 10K type strain sequencing project: providing services to taxonomists for standard genome sequencing and annotation.</title>
        <authorList>
            <consortium name="The Broad Institute Genomics Platform"/>
            <consortium name="The Broad Institute Genome Sequencing Center for Infectious Disease"/>
            <person name="Wu L."/>
            <person name="Ma J."/>
        </authorList>
    </citation>
    <scope>NUCLEOTIDE SEQUENCE [LARGE SCALE GENOMIC DNA]</scope>
    <source>
        <strain evidence="3">CECT 7069</strain>
    </source>
</reference>
<gene>
    <name evidence="2" type="ORF">QWZ12_16485</name>
</gene>
<dbReference type="GO" id="GO:0004601">
    <property type="term" value="F:peroxidase activity"/>
    <property type="evidence" value="ECO:0007669"/>
    <property type="project" value="UniProtKB-KW"/>
</dbReference>
<dbReference type="SUPFAM" id="SSF82784">
    <property type="entry name" value="OsmC-like"/>
    <property type="match status" value="1"/>
</dbReference>
<dbReference type="EMBL" id="JAUFPX010000016">
    <property type="protein sequence ID" value="MDN3592196.1"/>
    <property type="molecule type" value="Genomic_DNA"/>
</dbReference>
<evidence type="ECO:0000256" key="1">
    <source>
        <dbReference type="SAM" id="MobiDB-lite"/>
    </source>
</evidence>
<evidence type="ECO:0000313" key="2">
    <source>
        <dbReference type="EMBL" id="MDN3592196.1"/>
    </source>
</evidence>
<dbReference type="Gene3D" id="3.30.300.20">
    <property type="match status" value="1"/>
</dbReference>